<dbReference type="Proteomes" id="UP000321562">
    <property type="component" value="Unassembled WGS sequence"/>
</dbReference>
<evidence type="ECO:0000313" key="3">
    <source>
        <dbReference type="Proteomes" id="UP000321562"/>
    </source>
</evidence>
<dbReference type="InterPro" id="IPR027843">
    <property type="entry name" value="DUF4440"/>
</dbReference>
<evidence type="ECO:0000259" key="1">
    <source>
        <dbReference type="Pfam" id="PF14534"/>
    </source>
</evidence>
<dbReference type="InterPro" id="IPR032710">
    <property type="entry name" value="NTF2-like_dom_sf"/>
</dbReference>
<evidence type="ECO:0000313" key="2">
    <source>
        <dbReference type="EMBL" id="TXB71156.1"/>
    </source>
</evidence>
<name>A0A5C6S9M2_9RHOB</name>
<feature type="domain" description="DUF4440" evidence="1">
    <location>
        <begin position="8"/>
        <end position="100"/>
    </location>
</feature>
<dbReference type="EMBL" id="VOPL01000001">
    <property type="protein sequence ID" value="TXB71156.1"/>
    <property type="molecule type" value="Genomic_DNA"/>
</dbReference>
<protein>
    <submittedName>
        <fullName evidence="2">DUF4440 domain-containing protein</fullName>
    </submittedName>
</protein>
<proteinExistence type="predicted"/>
<dbReference type="OrthoDB" id="7353854at2"/>
<dbReference type="AlphaFoldDB" id="A0A5C6S9M2"/>
<reference evidence="2 3" key="1">
    <citation type="submission" date="2019-08" db="EMBL/GenBank/DDBJ databases">
        <authorList>
            <person name="Ye J."/>
        </authorList>
    </citation>
    <scope>NUCLEOTIDE SEQUENCE [LARGE SCALE GENOMIC DNA]</scope>
    <source>
        <strain evidence="2 3">TK008</strain>
    </source>
</reference>
<dbReference type="Pfam" id="PF14534">
    <property type="entry name" value="DUF4440"/>
    <property type="match status" value="1"/>
</dbReference>
<accession>A0A5C6S9M2</accession>
<keyword evidence="3" id="KW-1185">Reference proteome</keyword>
<organism evidence="2 3">
    <name type="scientific">Paracoccus aurantiacus</name>
    <dbReference type="NCBI Taxonomy" id="2599412"/>
    <lineage>
        <taxon>Bacteria</taxon>
        <taxon>Pseudomonadati</taxon>
        <taxon>Pseudomonadota</taxon>
        <taxon>Alphaproteobacteria</taxon>
        <taxon>Rhodobacterales</taxon>
        <taxon>Paracoccaceae</taxon>
        <taxon>Paracoccus</taxon>
    </lineage>
</organism>
<gene>
    <name evidence="2" type="ORF">FQV27_04725</name>
</gene>
<dbReference type="RefSeq" id="WP_147096654.1">
    <property type="nucleotide sequence ID" value="NZ_JBHUFH010000002.1"/>
</dbReference>
<dbReference type="SUPFAM" id="SSF54427">
    <property type="entry name" value="NTF2-like"/>
    <property type="match status" value="1"/>
</dbReference>
<comment type="caution">
    <text evidence="2">The sequence shown here is derived from an EMBL/GenBank/DDBJ whole genome shotgun (WGS) entry which is preliminary data.</text>
</comment>
<sequence>MSDELWRLEQMWWTGGVAEALRHMAPNCIMVFPTAVLQGTEIAQSLSGVPRWDDLTMTDRRTAESDDVVVLSYRAEARRGSERPHRVRCSSCWVRLGGWRLICHQQTPV</sequence>
<dbReference type="Gene3D" id="3.10.450.50">
    <property type="match status" value="1"/>
</dbReference>